<keyword evidence="4" id="KW-0378">Hydrolase</keyword>
<keyword evidence="5" id="KW-1185">Reference proteome</keyword>
<gene>
    <name evidence="4" type="ORF">MTBBW1_60019</name>
</gene>
<dbReference type="Gene3D" id="3.30.750.70">
    <property type="entry name" value="4-hydroxybutyrate coenzyme like domains"/>
    <property type="match status" value="1"/>
</dbReference>
<dbReference type="GO" id="GO:0016787">
    <property type="term" value="F:hydrolase activity"/>
    <property type="evidence" value="ECO:0007669"/>
    <property type="project" value="UniProtKB-KW"/>
</dbReference>
<keyword evidence="2 4" id="KW-0808">Transferase</keyword>
<dbReference type="Pfam" id="PF00583">
    <property type="entry name" value="Acetyltransf_1"/>
    <property type="match status" value="1"/>
</dbReference>
<dbReference type="InterPro" id="IPR003702">
    <property type="entry name" value="ActCoA_hydro_N"/>
</dbReference>
<name>A0A1W1HI16_9BACT</name>
<dbReference type="InterPro" id="IPR038460">
    <property type="entry name" value="AcetylCoA_hyd_C_sf"/>
</dbReference>
<dbReference type="GO" id="GO:0006083">
    <property type="term" value="P:acetate metabolic process"/>
    <property type="evidence" value="ECO:0007669"/>
    <property type="project" value="InterPro"/>
</dbReference>
<dbReference type="Proteomes" id="UP000191931">
    <property type="component" value="Unassembled WGS sequence"/>
</dbReference>
<evidence type="ECO:0000259" key="3">
    <source>
        <dbReference type="PROSITE" id="PS51186"/>
    </source>
</evidence>
<proteinExistence type="inferred from homology"/>
<dbReference type="PROSITE" id="PS51186">
    <property type="entry name" value="GNAT"/>
    <property type="match status" value="1"/>
</dbReference>
<dbReference type="SUPFAM" id="SSF100950">
    <property type="entry name" value="NagB/RpiA/CoA transferase-like"/>
    <property type="match status" value="2"/>
</dbReference>
<organism evidence="4 5">
    <name type="scientific">Desulfamplus magnetovallimortis</name>
    <dbReference type="NCBI Taxonomy" id="1246637"/>
    <lineage>
        <taxon>Bacteria</taxon>
        <taxon>Pseudomonadati</taxon>
        <taxon>Thermodesulfobacteriota</taxon>
        <taxon>Desulfobacteria</taxon>
        <taxon>Desulfobacterales</taxon>
        <taxon>Desulfobacteraceae</taxon>
        <taxon>Desulfamplus</taxon>
    </lineage>
</organism>
<feature type="domain" description="N-acetyltransferase" evidence="3">
    <location>
        <begin position="466"/>
        <end position="625"/>
    </location>
</feature>
<dbReference type="PANTHER" id="PTHR21432:SF20">
    <property type="entry name" value="ACETYL-COA HYDROLASE"/>
    <property type="match status" value="1"/>
</dbReference>
<dbReference type="RefSeq" id="WP_080797918.1">
    <property type="nucleotide sequence ID" value="NZ_LT828540.1"/>
</dbReference>
<sequence length="627" mass="69673">MTKSLYWADSYIEKLRAAKEALKDVKPGQRVYISSSCGEPQHLVKSLSEISSRFTDLEIVRLLCLDSAPLTLIANRTHSQQFNIRSFYLGSAKNRSLSKNARFITPINLSQVPRLFKTRMLPINVALIQVSPPDDFGWMSLGVSVDITKAAAESADVVIAQVNQCMPRVLGRSFVHVNDVDYIVEHEEPLLIKKEMPDIETANTIAKHMSRLINDGATLQTTLGATTRATLLCLSEKNDLGIHTQYLSDGIMRLVSMGVVNNMKKGLNDGKLVASSAVGSSLLYEFMDDNPAIEFHPSDYVNDPRIISQHNSMTSINTAMEIDLTGQVAADALPYNNFSGVNGMLDFIRGATMSKGGKSILMLTSTRDNGRLSRIVPFLENTAVVVPRGDVQFVVTEYGAVNLFGKSIQERALALISIAHPDFRDELFQKAKELDFIDIGRKLKESIHGVYPLKLEEIINIKGVPVTFRPARPVDERSIQEHYYNMDKKDVISRFFHEKTSFVHDQIDATFEIDYVNDLTILAAVGEMGFEKIIAVGEYLRNPAVNMAEIAFSVSREWQGAGIAKILQDKLAEAAYENGIKGLVAYTSPTNKGMIQLFNKLPFKVSKSFEDGMLLLSCLFSEPAENK</sequence>
<dbReference type="OrthoDB" id="9801795at2"/>
<dbReference type="CDD" id="cd04301">
    <property type="entry name" value="NAT_SF"/>
    <property type="match status" value="1"/>
</dbReference>
<dbReference type="STRING" id="1246637.MTBBW1_60019"/>
<protein>
    <submittedName>
        <fullName evidence="4">Acetyl-CoA hydrolase/transferase family protein</fullName>
    </submittedName>
</protein>
<dbReference type="GO" id="GO:0008775">
    <property type="term" value="F:acetate CoA-transferase activity"/>
    <property type="evidence" value="ECO:0007669"/>
    <property type="project" value="InterPro"/>
</dbReference>
<dbReference type="PANTHER" id="PTHR21432">
    <property type="entry name" value="ACETYL-COA HYDROLASE-RELATED"/>
    <property type="match status" value="1"/>
</dbReference>
<accession>A0A1W1HI16</accession>
<comment type="similarity">
    <text evidence="1">Belongs to the acetyl-CoA hydrolase/transferase family.</text>
</comment>
<dbReference type="AlphaFoldDB" id="A0A1W1HI16"/>
<dbReference type="EMBL" id="FWEV01000303">
    <property type="protein sequence ID" value="SLM32119.1"/>
    <property type="molecule type" value="Genomic_DNA"/>
</dbReference>
<dbReference type="InterPro" id="IPR026888">
    <property type="entry name" value="AcetylCoA_hyd_C"/>
</dbReference>
<evidence type="ECO:0000313" key="5">
    <source>
        <dbReference type="Proteomes" id="UP000191931"/>
    </source>
</evidence>
<dbReference type="GO" id="GO:0016747">
    <property type="term" value="F:acyltransferase activity, transferring groups other than amino-acyl groups"/>
    <property type="evidence" value="ECO:0007669"/>
    <property type="project" value="InterPro"/>
</dbReference>
<dbReference type="InterPro" id="IPR037171">
    <property type="entry name" value="NagB/RpiA_transferase-like"/>
</dbReference>
<dbReference type="SUPFAM" id="SSF55729">
    <property type="entry name" value="Acyl-CoA N-acyltransferases (Nat)"/>
    <property type="match status" value="1"/>
</dbReference>
<evidence type="ECO:0000256" key="2">
    <source>
        <dbReference type="ARBA" id="ARBA00022679"/>
    </source>
</evidence>
<dbReference type="InterPro" id="IPR016181">
    <property type="entry name" value="Acyl_CoA_acyltransferase"/>
</dbReference>
<dbReference type="InterPro" id="IPR000182">
    <property type="entry name" value="GNAT_dom"/>
</dbReference>
<reference evidence="4 5" key="1">
    <citation type="submission" date="2017-03" db="EMBL/GenBank/DDBJ databases">
        <authorList>
            <person name="Afonso C.L."/>
            <person name="Miller P.J."/>
            <person name="Scott M.A."/>
            <person name="Spackman E."/>
            <person name="Goraichik I."/>
            <person name="Dimitrov K.M."/>
            <person name="Suarez D.L."/>
            <person name="Swayne D.E."/>
        </authorList>
    </citation>
    <scope>NUCLEOTIDE SEQUENCE [LARGE SCALE GENOMIC DNA]</scope>
    <source>
        <strain evidence="4">PRJEB14757</strain>
    </source>
</reference>
<evidence type="ECO:0000313" key="4">
    <source>
        <dbReference type="EMBL" id="SLM32119.1"/>
    </source>
</evidence>
<dbReference type="Gene3D" id="3.40.630.30">
    <property type="match status" value="1"/>
</dbReference>
<dbReference type="Pfam" id="PF13336">
    <property type="entry name" value="AcetylCoA_hyd_C"/>
    <property type="match status" value="1"/>
</dbReference>
<dbReference type="Pfam" id="PF02550">
    <property type="entry name" value="AcetylCoA_hydro"/>
    <property type="match status" value="1"/>
</dbReference>
<dbReference type="Gene3D" id="3.40.1080.20">
    <property type="entry name" value="Acetyl-CoA hydrolase/transferase C-terminal domain"/>
    <property type="match status" value="1"/>
</dbReference>
<dbReference type="Gene3D" id="3.40.1080.10">
    <property type="entry name" value="Glutaconate Coenzyme A-transferase"/>
    <property type="match status" value="1"/>
</dbReference>
<dbReference type="InterPro" id="IPR046433">
    <property type="entry name" value="ActCoA_hydro"/>
</dbReference>
<evidence type="ECO:0000256" key="1">
    <source>
        <dbReference type="ARBA" id="ARBA00009632"/>
    </source>
</evidence>